<dbReference type="Proteomes" id="UP001177003">
    <property type="component" value="Chromosome 4"/>
</dbReference>
<organism evidence="1 2">
    <name type="scientific">Lactuca saligna</name>
    <name type="common">Willowleaf lettuce</name>
    <dbReference type="NCBI Taxonomy" id="75948"/>
    <lineage>
        <taxon>Eukaryota</taxon>
        <taxon>Viridiplantae</taxon>
        <taxon>Streptophyta</taxon>
        <taxon>Embryophyta</taxon>
        <taxon>Tracheophyta</taxon>
        <taxon>Spermatophyta</taxon>
        <taxon>Magnoliopsida</taxon>
        <taxon>eudicotyledons</taxon>
        <taxon>Gunneridae</taxon>
        <taxon>Pentapetalae</taxon>
        <taxon>asterids</taxon>
        <taxon>campanulids</taxon>
        <taxon>Asterales</taxon>
        <taxon>Asteraceae</taxon>
        <taxon>Cichorioideae</taxon>
        <taxon>Cichorieae</taxon>
        <taxon>Lactucinae</taxon>
        <taxon>Lactuca</taxon>
    </lineage>
</organism>
<gene>
    <name evidence="1" type="ORF">LSALG_LOCUS19195</name>
</gene>
<keyword evidence="2" id="KW-1185">Reference proteome</keyword>
<accession>A0AA35YST5</accession>
<evidence type="ECO:0000313" key="1">
    <source>
        <dbReference type="EMBL" id="CAI9279394.1"/>
    </source>
</evidence>
<sequence length="341" mass="39079">MKGVSRKMVLTLWSLRPRYTQPPDLCNEYSSISIFCTFKINHVGSFTNTVYARSYIDGLVDHFDFVDMDVFSVHELDDMMAVLGVVHYFKSLVKVRIEEVEGNDSPELNRVKMKRKSIGSCSKKLDLNESTNLSKLIVPYEPVINKKHSVDRESDLFKGYSLRITMVKKNVDTGDEHQPKGNVDLVDDYEVMGDVDAEYGGGGNLHDVEFFEDEYSGSKESVQKTTKETSGSGVDFTEGEDLEVIDPESFESPIVDEDNSRERMLRDIRKEKSCSEGLVHQKAFTLGQKFKTKKDVKEYINKHAVETKRGSHFEKNDKTRIRDMCRGVVSDMTSEWKNTRW</sequence>
<dbReference type="AlphaFoldDB" id="A0AA35YST5"/>
<dbReference type="EMBL" id="OX465080">
    <property type="protein sequence ID" value="CAI9279394.1"/>
    <property type="molecule type" value="Genomic_DNA"/>
</dbReference>
<protein>
    <recommendedName>
        <fullName evidence="3">Transposase MuDR plant domain-containing protein</fullName>
    </recommendedName>
</protein>
<evidence type="ECO:0000313" key="2">
    <source>
        <dbReference type="Proteomes" id="UP001177003"/>
    </source>
</evidence>
<proteinExistence type="predicted"/>
<name>A0AA35YST5_LACSI</name>
<reference evidence="1" key="1">
    <citation type="submission" date="2023-04" db="EMBL/GenBank/DDBJ databases">
        <authorList>
            <person name="Vijverberg K."/>
            <person name="Xiong W."/>
            <person name="Schranz E."/>
        </authorList>
    </citation>
    <scope>NUCLEOTIDE SEQUENCE</scope>
</reference>
<evidence type="ECO:0008006" key="3">
    <source>
        <dbReference type="Google" id="ProtNLM"/>
    </source>
</evidence>